<gene>
    <name evidence="1" type="ORF">C462_00567</name>
</gene>
<accession>M0PRN4</accession>
<name>M0PRN4_9EURY</name>
<organism evidence="1 2">
    <name type="scientific">Halorubrum distributum JCM 13916</name>
    <dbReference type="NCBI Taxonomy" id="1230455"/>
    <lineage>
        <taxon>Archaea</taxon>
        <taxon>Methanobacteriati</taxon>
        <taxon>Methanobacteriota</taxon>
        <taxon>Stenosarchaea group</taxon>
        <taxon>Halobacteria</taxon>
        <taxon>Halobacteriales</taxon>
        <taxon>Haloferacaceae</taxon>
        <taxon>Halorubrum</taxon>
        <taxon>Halorubrum distributum group</taxon>
    </lineage>
</organism>
<proteinExistence type="predicted"/>
<dbReference type="Proteomes" id="UP000011528">
    <property type="component" value="Unassembled WGS sequence"/>
</dbReference>
<reference evidence="1 2" key="1">
    <citation type="journal article" date="2014" name="PLoS Genet.">
        <title>Phylogenetically driven sequencing of extremely halophilic archaea reveals strategies for static and dynamic osmo-response.</title>
        <authorList>
            <person name="Becker E.A."/>
            <person name="Seitzer P.M."/>
            <person name="Tritt A."/>
            <person name="Larsen D."/>
            <person name="Krusor M."/>
            <person name="Yao A.I."/>
            <person name="Wu D."/>
            <person name="Madern D."/>
            <person name="Eisen J.A."/>
            <person name="Darling A.E."/>
            <person name="Facciotti M.T."/>
        </authorList>
    </citation>
    <scope>NUCLEOTIDE SEQUENCE [LARGE SCALE GENOMIC DNA]</scope>
    <source>
        <strain evidence="1 2">JCM 13916</strain>
    </source>
</reference>
<dbReference type="AlphaFoldDB" id="M0PRN4"/>
<dbReference type="EMBL" id="AOJJ01000010">
    <property type="protein sequence ID" value="EMA72672.1"/>
    <property type="molecule type" value="Genomic_DNA"/>
</dbReference>
<sequence>METYREELDEPKEIFQRAKEQGFDSLTWAELKYIWESSEVNADEFAEYLSQILGEEIPSGDIRYERRKIKQWQNEED</sequence>
<evidence type="ECO:0000313" key="1">
    <source>
        <dbReference type="EMBL" id="EMA72672.1"/>
    </source>
</evidence>
<comment type="caution">
    <text evidence="1">The sequence shown here is derived from an EMBL/GenBank/DDBJ whole genome shotgun (WGS) entry which is preliminary data.</text>
</comment>
<protein>
    <submittedName>
        <fullName evidence="1">Uncharacterized protein</fullName>
    </submittedName>
</protein>
<evidence type="ECO:0000313" key="2">
    <source>
        <dbReference type="Proteomes" id="UP000011528"/>
    </source>
</evidence>